<feature type="region of interest" description="Disordered" evidence="1">
    <location>
        <begin position="1"/>
        <end position="60"/>
    </location>
</feature>
<dbReference type="AlphaFoldDB" id="A0A439CWJ5"/>
<evidence type="ECO:0000313" key="4">
    <source>
        <dbReference type="Proteomes" id="UP000286045"/>
    </source>
</evidence>
<dbReference type="Proteomes" id="UP000286045">
    <property type="component" value="Unassembled WGS sequence"/>
</dbReference>
<accession>A0A439CWJ5</accession>
<sequence length="225" mass="24369">MASGNDSSPPDAEPKGVQQLLKSLNNLENPEVSVADKQEDSPNPVDNSHPAEDHEQEGEIDKSSWKAWWKSQLITIVVIVALVIFAIYYGTIYYRLASFLVNYQKGHDEASLTQNTQTQAIPATTIVKVAPVHHIVEGGSSQIRSVCSLSTPALPENSYIPPSAYTVTTTSSTTYFITTKIGETVQSIGPQGIRPGFGFASIPTLKEFTLSAAVVVACVAAWRYL</sequence>
<keyword evidence="2" id="KW-0472">Membrane</keyword>
<comment type="caution">
    <text evidence="3">The sequence shown here is derived from an EMBL/GenBank/DDBJ whole genome shotgun (WGS) entry which is preliminary data.</text>
</comment>
<keyword evidence="2" id="KW-1133">Transmembrane helix</keyword>
<evidence type="ECO:0000313" key="3">
    <source>
        <dbReference type="EMBL" id="RWA06589.1"/>
    </source>
</evidence>
<reference evidence="3 4" key="1">
    <citation type="submission" date="2018-12" db="EMBL/GenBank/DDBJ databases">
        <title>Draft genome sequence of Xylaria grammica IHI A82.</title>
        <authorList>
            <person name="Buettner E."/>
            <person name="Kellner H."/>
        </authorList>
    </citation>
    <scope>NUCLEOTIDE SEQUENCE [LARGE SCALE GENOMIC DNA]</scope>
    <source>
        <strain evidence="3 4">IHI A82</strain>
    </source>
</reference>
<organism evidence="3 4">
    <name type="scientific">Xylaria grammica</name>
    <dbReference type="NCBI Taxonomy" id="363999"/>
    <lineage>
        <taxon>Eukaryota</taxon>
        <taxon>Fungi</taxon>
        <taxon>Dikarya</taxon>
        <taxon>Ascomycota</taxon>
        <taxon>Pezizomycotina</taxon>
        <taxon>Sordariomycetes</taxon>
        <taxon>Xylariomycetidae</taxon>
        <taxon>Xylariales</taxon>
        <taxon>Xylariaceae</taxon>
        <taxon>Xylaria</taxon>
    </lineage>
</organism>
<feature type="transmembrane region" description="Helical" evidence="2">
    <location>
        <begin position="73"/>
        <end position="96"/>
    </location>
</feature>
<evidence type="ECO:0000256" key="1">
    <source>
        <dbReference type="SAM" id="MobiDB-lite"/>
    </source>
</evidence>
<proteinExistence type="predicted"/>
<gene>
    <name evidence="3" type="ORF">EKO27_g8516</name>
</gene>
<evidence type="ECO:0000256" key="2">
    <source>
        <dbReference type="SAM" id="Phobius"/>
    </source>
</evidence>
<dbReference type="EMBL" id="RYZI01000324">
    <property type="protein sequence ID" value="RWA06589.1"/>
    <property type="molecule type" value="Genomic_DNA"/>
</dbReference>
<keyword evidence="2" id="KW-0812">Transmembrane</keyword>
<name>A0A439CWJ5_9PEZI</name>
<protein>
    <submittedName>
        <fullName evidence="3">Uncharacterized protein</fullName>
    </submittedName>
</protein>
<keyword evidence="4" id="KW-1185">Reference proteome</keyword>
<feature type="compositionally biased region" description="Basic and acidic residues" evidence="1">
    <location>
        <begin position="49"/>
        <end position="60"/>
    </location>
</feature>